<dbReference type="VEuPathDB" id="FungiDB:I7I52_08034"/>
<dbReference type="Gene3D" id="1.10.287.110">
    <property type="entry name" value="DnaJ domain"/>
    <property type="match status" value="1"/>
</dbReference>
<dbReference type="NCBIfam" id="TIGR00714">
    <property type="entry name" value="hscB"/>
    <property type="match status" value="1"/>
</dbReference>
<reference evidence="4 5" key="1">
    <citation type="submission" date="2021-01" db="EMBL/GenBank/DDBJ databases">
        <title>Chromosome-level genome assembly of a human fungal pathogen reveals clustering of transcriptionally co-regulated genes.</title>
        <authorList>
            <person name="Voorhies M."/>
            <person name="Cohen S."/>
            <person name="Shea T.P."/>
            <person name="Petrus S."/>
            <person name="Munoz J.F."/>
            <person name="Poplawski S."/>
            <person name="Goldman W.E."/>
            <person name="Michael T."/>
            <person name="Cuomo C.A."/>
            <person name="Sil A."/>
            <person name="Beyhan S."/>
        </authorList>
    </citation>
    <scope>NUCLEOTIDE SEQUENCE [LARGE SCALE GENOMIC DNA]</scope>
    <source>
        <strain evidence="4 5">G184AR</strain>
    </source>
</reference>
<keyword evidence="2" id="KW-0143">Chaperone</keyword>
<dbReference type="PANTHER" id="PTHR14021">
    <property type="entry name" value="IRON-SULFUR CLUSTER CO-CHAPERONE PROTEIN HSCB"/>
    <property type="match status" value="1"/>
</dbReference>
<dbReference type="GO" id="GO:0001671">
    <property type="term" value="F:ATPase activator activity"/>
    <property type="evidence" value="ECO:0007669"/>
    <property type="project" value="InterPro"/>
</dbReference>
<evidence type="ECO:0000259" key="3">
    <source>
        <dbReference type="PROSITE" id="PS50076"/>
    </source>
</evidence>
<dbReference type="InterPro" id="IPR004640">
    <property type="entry name" value="HscB"/>
</dbReference>
<evidence type="ECO:0000256" key="1">
    <source>
        <dbReference type="ARBA" id="ARBA00010476"/>
    </source>
</evidence>
<dbReference type="SUPFAM" id="SSF47144">
    <property type="entry name" value="HSC20 (HSCB), C-terminal oligomerisation domain"/>
    <property type="match status" value="1"/>
</dbReference>
<feature type="domain" description="J" evidence="3">
    <location>
        <begin position="157"/>
        <end position="234"/>
    </location>
</feature>
<dbReference type="GO" id="GO:0005739">
    <property type="term" value="C:mitochondrion"/>
    <property type="evidence" value="ECO:0007669"/>
    <property type="project" value="TreeGrafter"/>
</dbReference>
<dbReference type="InterPro" id="IPR009073">
    <property type="entry name" value="HscB_oligo_C"/>
</dbReference>
<evidence type="ECO:0000313" key="5">
    <source>
        <dbReference type="Proteomes" id="UP000670092"/>
    </source>
</evidence>
<evidence type="ECO:0000256" key="2">
    <source>
        <dbReference type="ARBA" id="ARBA00023186"/>
    </source>
</evidence>
<accession>A0A8H8CUC6</accession>
<dbReference type="Proteomes" id="UP000670092">
    <property type="component" value="Unassembled WGS sequence"/>
</dbReference>
<dbReference type="EMBL" id="JAEVHI010000005">
    <property type="protein sequence ID" value="KAG5290881.1"/>
    <property type="molecule type" value="Genomic_DNA"/>
</dbReference>
<dbReference type="GO" id="GO:0051259">
    <property type="term" value="P:protein complex oligomerization"/>
    <property type="evidence" value="ECO:0007669"/>
    <property type="project" value="InterPro"/>
</dbReference>
<comment type="similarity">
    <text evidence="1">Belongs to the HscB family.</text>
</comment>
<dbReference type="PROSITE" id="PS50076">
    <property type="entry name" value="DNAJ_2"/>
    <property type="match status" value="1"/>
</dbReference>
<evidence type="ECO:0000313" key="4">
    <source>
        <dbReference type="EMBL" id="KAG5290881.1"/>
    </source>
</evidence>
<dbReference type="InterPro" id="IPR001623">
    <property type="entry name" value="DnaJ_domain"/>
</dbReference>
<dbReference type="SUPFAM" id="SSF46565">
    <property type="entry name" value="Chaperone J-domain"/>
    <property type="match status" value="1"/>
</dbReference>
<name>A0A8H8CUC6_AJECA</name>
<dbReference type="InterPro" id="IPR036869">
    <property type="entry name" value="J_dom_sf"/>
</dbReference>
<dbReference type="Gene3D" id="1.20.1280.20">
    <property type="entry name" value="HscB, C-terminal domain"/>
    <property type="match status" value="1"/>
</dbReference>
<dbReference type="InterPro" id="IPR036386">
    <property type="entry name" value="HscB_C_sf"/>
</dbReference>
<dbReference type="GO" id="GO:0051087">
    <property type="term" value="F:protein-folding chaperone binding"/>
    <property type="evidence" value="ECO:0007669"/>
    <property type="project" value="InterPro"/>
</dbReference>
<proteinExistence type="inferred from homology"/>
<dbReference type="CDD" id="cd06257">
    <property type="entry name" value="DnaJ"/>
    <property type="match status" value="1"/>
</dbReference>
<organism evidence="4 5">
    <name type="scientific">Ajellomyces capsulatus</name>
    <name type="common">Darling's disease fungus</name>
    <name type="synonym">Histoplasma capsulatum</name>
    <dbReference type="NCBI Taxonomy" id="5037"/>
    <lineage>
        <taxon>Eukaryota</taxon>
        <taxon>Fungi</taxon>
        <taxon>Dikarya</taxon>
        <taxon>Ascomycota</taxon>
        <taxon>Pezizomycotina</taxon>
        <taxon>Eurotiomycetes</taxon>
        <taxon>Eurotiomycetidae</taxon>
        <taxon>Onygenales</taxon>
        <taxon>Ajellomycetaceae</taxon>
        <taxon>Histoplasma</taxon>
    </lineage>
</organism>
<dbReference type="PANTHER" id="PTHR14021:SF15">
    <property type="entry name" value="IRON-SULFUR CLUSTER CO-CHAPERONE PROTEIN HSCB"/>
    <property type="match status" value="1"/>
</dbReference>
<sequence>MRLRANSPTHYSWVGFTSRFLCWKLGCGIPELSELLLEIGRLAASSVYPPDSQLLNMPKTTPFSVLRIGGLTGRSITPNTSLPTSRSNTCILCQHRAWRPLAATRKFHGSRILLAAPASFPSVNTSAISEPEGSPNLEKTSTDEVESLINKPPDITTHYTIFPNAIPDPPPKGPFDISVPDLRQEFLRLQARAHPDKYPPGLTKQHAEALSARINEAYRALADPLSRAQYLLASQHGIDVTAEDGAKDHPQDMETLMQVLEVQEIIEEAQDEVTVARLKDENEERIKGCVAALGRAFDHGDIEEARKECVRLRFWYTIRDGLRDWEPGKDVRLVH</sequence>
<dbReference type="GO" id="GO:0044571">
    <property type="term" value="P:[2Fe-2S] cluster assembly"/>
    <property type="evidence" value="ECO:0007669"/>
    <property type="project" value="InterPro"/>
</dbReference>
<dbReference type="OrthoDB" id="448954at2759"/>
<gene>
    <name evidence="4" type="ORF">I7I52_08034</name>
</gene>
<comment type="caution">
    <text evidence="4">The sequence shown here is derived from an EMBL/GenBank/DDBJ whole genome shotgun (WGS) entry which is preliminary data.</text>
</comment>
<dbReference type="AlphaFoldDB" id="A0A8H8CUC6"/>
<dbReference type="Pfam" id="PF07743">
    <property type="entry name" value="HSCB_C"/>
    <property type="match status" value="1"/>
</dbReference>
<protein>
    <submittedName>
        <fullName evidence="4">DnaJ domain-containing protein</fullName>
    </submittedName>
</protein>